<dbReference type="SUPFAM" id="SSF81345">
    <property type="entry name" value="ABC transporter involved in vitamin B12 uptake, BtuC"/>
    <property type="match status" value="1"/>
</dbReference>
<evidence type="ECO:0000256" key="2">
    <source>
        <dbReference type="ARBA" id="ARBA00007935"/>
    </source>
</evidence>
<evidence type="ECO:0000256" key="4">
    <source>
        <dbReference type="ARBA" id="ARBA00022475"/>
    </source>
</evidence>
<keyword evidence="3" id="KW-0813">Transport</keyword>
<feature type="transmembrane region" description="Helical" evidence="8">
    <location>
        <begin position="94"/>
        <end position="113"/>
    </location>
</feature>
<feature type="transmembrane region" description="Helical" evidence="8">
    <location>
        <begin position="289"/>
        <end position="308"/>
    </location>
</feature>
<feature type="transmembrane region" description="Helical" evidence="8">
    <location>
        <begin position="12"/>
        <end position="28"/>
    </location>
</feature>
<name>A0ABQ1FUH9_9BACL</name>
<evidence type="ECO:0000256" key="1">
    <source>
        <dbReference type="ARBA" id="ARBA00004651"/>
    </source>
</evidence>
<keyword evidence="5 8" id="KW-0812">Transmembrane</keyword>
<protein>
    <submittedName>
        <fullName evidence="9">Iron ABC transporter permease</fullName>
    </submittedName>
</protein>
<feature type="transmembrane region" description="Helical" evidence="8">
    <location>
        <begin position="159"/>
        <end position="178"/>
    </location>
</feature>
<dbReference type="RefSeq" id="WP_094092836.1">
    <property type="nucleotide sequence ID" value="NZ_BMHF01000003.1"/>
</dbReference>
<evidence type="ECO:0000256" key="3">
    <source>
        <dbReference type="ARBA" id="ARBA00022448"/>
    </source>
</evidence>
<keyword evidence="7 8" id="KW-0472">Membrane</keyword>
<proteinExistence type="inferred from homology"/>
<comment type="similarity">
    <text evidence="2">Belongs to the binding-protein-dependent transport system permease family. FecCD subfamily.</text>
</comment>
<dbReference type="InterPro" id="IPR000522">
    <property type="entry name" value="ABC_transptr_permease_BtuC"/>
</dbReference>
<accession>A0ABQ1FUH9</accession>
<evidence type="ECO:0000256" key="6">
    <source>
        <dbReference type="ARBA" id="ARBA00022989"/>
    </source>
</evidence>
<feature type="transmembrane region" description="Helical" evidence="8">
    <location>
        <begin position="125"/>
        <end position="147"/>
    </location>
</feature>
<evidence type="ECO:0000256" key="5">
    <source>
        <dbReference type="ARBA" id="ARBA00022692"/>
    </source>
</evidence>
<keyword evidence="4" id="KW-1003">Cell membrane</keyword>
<dbReference type="PANTHER" id="PTHR30472">
    <property type="entry name" value="FERRIC ENTEROBACTIN TRANSPORT SYSTEM PERMEASE PROTEIN"/>
    <property type="match status" value="1"/>
</dbReference>
<evidence type="ECO:0000313" key="10">
    <source>
        <dbReference type="Proteomes" id="UP000609323"/>
    </source>
</evidence>
<feature type="transmembrane region" description="Helical" evidence="8">
    <location>
        <begin position="248"/>
        <end position="269"/>
    </location>
</feature>
<gene>
    <name evidence="9" type="ORF">GCM10010917_13980</name>
</gene>
<dbReference type="Gene3D" id="1.10.3470.10">
    <property type="entry name" value="ABC transporter involved in vitamin B12 uptake, BtuC"/>
    <property type="match status" value="1"/>
</dbReference>
<comment type="caution">
    <text evidence="9">The sequence shown here is derived from an EMBL/GenBank/DDBJ whole genome shotgun (WGS) entry which is preliminary data.</text>
</comment>
<dbReference type="EMBL" id="BMHF01000003">
    <property type="protein sequence ID" value="GGA30085.1"/>
    <property type="molecule type" value="Genomic_DNA"/>
</dbReference>
<evidence type="ECO:0000256" key="8">
    <source>
        <dbReference type="SAM" id="Phobius"/>
    </source>
</evidence>
<sequence length="342" mass="36723">MRNPSRKRYGSLLLLFAGLILIVFYLSLTNGSFDLSIKDIIYSLFRIHRVAEYDLILFEFRLPRIAASLLVGFGLGIAGTVVQGVTRNGLADPGILGINAGAGAAIVLFMFLSQGKVVSGGLSSALAVPAFGWLGGLIAAVLIYTFARRNGTLDSQQMILAGLAVGSGLGAATLYLSLKMNPQDFEMAVVWLAGSIWNSNWTYILCMLPWLLVLIPFIIRRAYLLDLYQLGEPAAKGLGVRVEREKNILLLCSIGLIGACVAVSGNIGFVGLLAPHIAKRLAGHRHVRALPLAGLIGALLVLAADAVAKMVFSPVELPVGIVISIIGVPYFVYLLYMEKRRL</sequence>
<comment type="subcellular location">
    <subcellularLocation>
        <location evidence="1">Cell membrane</location>
        <topology evidence="1">Multi-pass membrane protein</topology>
    </subcellularLocation>
</comment>
<dbReference type="InterPro" id="IPR037294">
    <property type="entry name" value="ABC_BtuC-like"/>
</dbReference>
<feature type="transmembrane region" description="Helical" evidence="8">
    <location>
        <begin position="201"/>
        <end position="219"/>
    </location>
</feature>
<dbReference type="Pfam" id="PF01032">
    <property type="entry name" value="FecCD"/>
    <property type="match status" value="1"/>
</dbReference>
<feature type="transmembrane region" description="Helical" evidence="8">
    <location>
        <begin position="315"/>
        <end position="336"/>
    </location>
</feature>
<dbReference type="Proteomes" id="UP000609323">
    <property type="component" value="Unassembled WGS sequence"/>
</dbReference>
<organism evidence="9 10">
    <name type="scientific">Paenibacillus physcomitrellae</name>
    <dbReference type="NCBI Taxonomy" id="1619311"/>
    <lineage>
        <taxon>Bacteria</taxon>
        <taxon>Bacillati</taxon>
        <taxon>Bacillota</taxon>
        <taxon>Bacilli</taxon>
        <taxon>Bacillales</taxon>
        <taxon>Paenibacillaceae</taxon>
        <taxon>Paenibacillus</taxon>
    </lineage>
</organism>
<evidence type="ECO:0000313" key="9">
    <source>
        <dbReference type="EMBL" id="GGA30085.1"/>
    </source>
</evidence>
<keyword evidence="6 8" id="KW-1133">Transmembrane helix</keyword>
<dbReference type="CDD" id="cd06550">
    <property type="entry name" value="TM_ABC_iron-siderophores_like"/>
    <property type="match status" value="1"/>
</dbReference>
<evidence type="ECO:0000256" key="7">
    <source>
        <dbReference type="ARBA" id="ARBA00023136"/>
    </source>
</evidence>
<reference evidence="10" key="1">
    <citation type="journal article" date="2019" name="Int. J. Syst. Evol. Microbiol.">
        <title>The Global Catalogue of Microorganisms (GCM) 10K type strain sequencing project: providing services to taxonomists for standard genome sequencing and annotation.</title>
        <authorList>
            <consortium name="The Broad Institute Genomics Platform"/>
            <consortium name="The Broad Institute Genome Sequencing Center for Infectious Disease"/>
            <person name="Wu L."/>
            <person name="Ma J."/>
        </authorList>
    </citation>
    <scope>NUCLEOTIDE SEQUENCE [LARGE SCALE GENOMIC DNA]</scope>
    <source>
        <strain evidence="10">CGMCC 1.15044</strain>
    </source>
</reference>
<keyword evidence="10" id="KW-1185">Reference proteome</keyword>
<feature type="transmembrane region" description="Helical" evidence="8">
    <location>
        <begin position="65"/>
        <end position="82"/>
    </location>
</feature>
<dbReference type="PANTHER" id="PTHR30472:SF23">
    <property type="entry name" value="IRON-UPTAKE SYSTEM PERMEASE PROTEIN FEUC"/>
    <property type="match status" value="1"/>
</dbReference>